<feature type="compositionally biased region" description="Basic and acidic residues" evidence="1">
    <location>
        <begin position="54"/>
        <end position="82"/>
    </location>
</feature>
<evidence type="ECO:0000256" key="1">
    <source>
        <dbReference type="SAM" id="MobiDB-lite"/>
    </source>
</evidence>
<organism evidence="2">
    <name type="scientific">Spirodela intermedia</name>
    <name type="common">Intermediate duckweed</name>
    <dbReference type="NCBI Taxonomy" id="51605"/>
    <lineage>
        <taxon>Eukaryota</taxon>
        <taxon>Viridiplantae</taxon>
        <taxon>Streptophyta</taxon>
        <taxon>Embryophyta</taxon>
        <taxon>Tracheophyta</taxon>
        <taxon>Spermatophyta</taxon>
        <taxon>Magnoliopsida</taxon>
        <taxon>Liliopsida</taxon>
        <taxon>Araceae</taxon>
        <taxon>Lemnoideae</taxon>
        <taxon>Spirodela</taxon>
    </lineage>
</organism>
<dbReference type="EMBL" id="CACRZD030000016">
    <property type="protein sequence ID" value="CAA6672192.1"/>
    <property type="molecule type" value="Genomic_DNA"/>
</dbReference>
<dbReference type="AlphaFoldDB" id="A0A7I8JRZ3"/>
<reference evidence="2 3" key="1">
    <citation type="submission" date="2019-12" db="EMBL/GenBank/DDBJ databases">
        <authorList>
            <person name="Scholz U."/>
            <person name="Mascher M."/>
            <person name="Fiebig A."/>
        </authorList>
    </citation>
    <scope>NUCLEOTIDE SEQUENCE</scope>
</reference>
<gene>
    <name evidence="2" type="ORF">SI7747_16018603</name>
</gene>
<dbReference type="PANTHER" id="PTHR37376:SF1">
    <property type="entry name" value="EXPRESSED PROTEIN"/>
    <property type="match status" value="1"/>
</dbReference>
<protein>
    <submittedName>
        <fullName evidence="2">Uncharacterized protein</fullName>
    </submittedName>
</protein>
<evidence type="ECO:0000313" key="2">
    <source>
        <dbReference type="EMBL" id="CAA2633060.1"/>
    </source>
</evidence>
<dbReference type="EMBL" id="LR743603">
    <property type="protein sequence ID" value="CAA2633060.1"/>
    <property type="molecule type" value="Genomic_DNA"/>
</dbReference>
<keyword evidence="3" id="KW-1185">Reference proteome</keyword>
<feature type="compositionally biased region" description="Pro residues" evidence="1">
    <location>
        <begin position="115"/>
        <end position="126"/>
    </location>
</feature>
<name>A0A7I8JRZ3_SPIIN</name>
<dbReference type="Proteomes" id="UP001189122">
    <property type="component" value="Unassembled WGS sequence"/>
</dbReference>
<dbReference type="PANTHER" id="PTHR37376">
    <property type="entry name" value="EXPRESSED PROTEIN"/>
    <property type="match status" value="1"/>
</dbReference>
<proteinExistence type="predicted"/>
<sequence>MRLPSLSVTVYTELYFLPVPLLASFRSVNPSDVRSLRPTTGCFSASGNGRRRARGDSAADHWQGREVHRLHYSPRHPEDALSKPRPLGLPSGLSPSPGSTPKRMEVAPTATKVPSPSPQPPLPPPVQVPPLQFDGKPSSSPSNSAFGFFWDAVAKVQDAHSRLDEYLAYWLGLNQSKYQWALNDYYEIKATDLEAGKAKDLAGKAQSM</sequence>
<feature type="region of interest" description="Disordered" evidence="1">
    <location>
        <begin position="39"/>
        <end position="126"/>
    </location>
</feature>
<evidence type="ECO:0000313" key="3">
    <source>
        <dbReference type="Proteomes" id="UP001189122"/>
    </source>
</evidence>
<accession>A0A7I8JRZ3</accession>
<feature type="compositionally biased region" description="Low complexity" evidence="1">
    <location>
        <begin position="86"/>
        <end position="99"/>
    </location>
</feature>